<dbReference type="AlphaFoldDB" id="A0A9D1GD26"/>
<evidence type="ECO:0000313" key="1">
    <source>
        <dbReference type="EMBL" id="HIT38551.1"/>
    </source>
</evidence>
<organism evidence="1 2">
    <name type="scientific">Candidatus Caccoplasma intestinavium</name>
    <dbReference type="NCBI Taxonomy" id="2840716"/>
    <lineage>
        <taxon>Bacteria</taxon>
        <taxon>Pseudomonadati</taxon>
        <taxon>Bacteroidota</taxon>
        <taxon>Bacteroidia</taxon>
        <taxon>Bacteroidales</taxon>
        <taxon>Bacteroidaceae</taxon>
        <taxon>Bacteroidaceae incertae sedis</taxon>
        <taxon>Candidatus Caccoplasma</taxon>
    </lineage>
</organism>
<dbReference type="Proteomes" id="UP000886722">
    <property type="component" value="Unassembled WGS sequence"/>
</dbReference>
<dbReference type="EMBL" id="DVKT01000005">
    <property type="protein sequence ID" value="HIT38551.1"/>
    <property type="molecule type" value="Genomic_DNA"/>
</dbReference>
<evidence type="ECO:0000313" key="2">
    <source>
        <dbReference type="Proteomes" id="UP000886722"/>
    </source>
</evidence>
<sequence>MKKYIYLLLICYFAVACKEDVIDLYNAERPALNFAKGDFNPGTYPESYSFNAYFLGVGAGDYTLQIPVRLSGTIDNENDRTYHVQANEEKSENSENGIHYTLAGNQIFRKGLYQDSVSVTIHVGALDTEHDYRIWLELVPGETFDAGIPEYQYVVIDFMKNLNTMPDFWANNSKLAKIPYHPKKCEVFLEISGITDPEWVDAGGTIQLEYWINLCTQYFLENEIYDEETGNRIYFDL</sequence>
<proteinExistence type="predicted"/>
<dbReference type="Pfam" id="PF16132">
    <property type="entry name" value="DUF4843"/>
    <property type="match status" value="1"/>
</dbReference>
<reference evidence="1" key="1">
    <citation type="submission" date="2020-10" db="EMBL/GenBank/DDBJ databases">
        <authorList>
            <person name="Gilroy R."/>
        </authorList>
    </citation>
    <scope>NUCLEOTIDE SEQUENCE</scope>
    <source>
        <strain evidence="1">21143</strain>
    </source>
</reference>
<comment type="caution">
    <text evidence="1">The sequence shown here is derived from an EMBL/GenBank/DDBJ whole genome shotgun (WGS) entry which is preliminary data.</text>
</comment>
<protein>
    <submittedName>
        <fullName evidence="1">DUF4843 domain-containing protein</fullName>
    </submittedName>
</protein>
<reference evidence="1" key="2">
    <citation type="journal article" date="2021" name="PeerJ">
        <title>Extensive microbial diversity within the chicken gut microbiome revealed by metagenomics and culture.</title>
        <authorList>
            <person name="Gilroy R."/>
            <person name="Ravi A."/>
            <person name="Getino M."/>
            <person name="Pursley I."/>
            <person name="Horton D.L."/>
            <person name="Alikhan N.F."/>
            <person name="Baker D."/>
            <person name="Gharbi K."/>
            <person name="Hall N."/>
            <person name="Watson M."/>
            <person name="Adriaenssens E.M."/>
            <person name="Foster-Nyarko E."/>
            <person name="Jarju S."/>
            <person name="Secka A."/>
            <person name="Antonio M."/>
            <person name="Oren A."/>
            <person name="Chaudhuri R.R."/>
            <person name="La Ragione R."/>
            <person name="Hildebrand F."/>
            <person name="Pallen M.J."/>
        </authorList>
    </citation>
    <scope>NUCLEOTIDE SEQUENCE</scope>
    <source>
        <strain evidence="1">21143</strain>
    </source>
</reference>
<accession>A0A9D1GD26</accession>
<dbReference type="PROSITE" id="PS51257">
    <property type="entry name" value="PROKAR_LIPOPROTEIN"/>
    <property type="match status" value="1"/>
</dbReference>
<name>A0A9D1GD26_9BACT</name>
<dbReference type="InterPro" id="IPR032299">
    <property type="entry name" value="DUF4843"/>
</dbReference>
<gene>
    <name evidence="1" type="ORF">IAD06_00725</name>
</gene>